<accession>A0A4Y2BQN3</accession>
<sequence>MRTEKNPMAVKVTHLWSSIRCLPLNLLCRRSKSKVDSESQLFVSQSRADPSSCGKEWINLRFSCFNINNHSLQKNISKFIYFPPDSFDPPLLEARSRGIISSGYFAFIVQVQFLKRFIKRVARINWFSFSRYLNQLL</sequence>
<proteinExistence type="predicted"/>
<name>A0A4Y2BQN3_ARAVE</name>
<evidence type="ECO:0000313" key="2">
    <source>
        <dbReference type="Proteomes" id="UP000499080"/>
    </source>
</evidence>
<organism evidence="1 2">
    <name type="scientific">Araneus ventricosus</name>
    <name type="common">Orbweaver spider</name>
    <name type="synonym">Epeira ventricosa</name>
    <dbReference type="NCBI Taxonomy" id="182803"/>
    <lineage>
        <taxon>Eukaryota</taxon>
        <taxon>Metazoa</taxon>
        <taxon>Ecdysozoa</taxon>
        <taxon>Arthropoda</taxon>
        <taxon>Chelicerata</taxon>
        <taxon>Arachnida</taxon>
        <taxon>Araneae</taxon>
        <taxon>Araneomorphae</taxon>
        <taxon>Entelegynae</taxon>
        <taxon>Araneoidea</taxon>
        <taxon>Araneidae</taxon>
        <taxon>Araneus</taxon>
    </lineage>
</organism>
<protein>
    <submittedName>
        <fullName evidence="1">Uncharacterized protein</fullName>
    </submittedName>
</protein>
<dbReference type="Proteomes" id="UP000499080">
    <property type="component" value="Unassembled WGS sequence"/>
</dbReference>
<evidence type="ECO:0000313" key="1">
    <source>
        <dbReference type="EMBL" id="GBL93755.1"/>
    </source>
</evidence>
<reference evidence="1 2" key="1">
    <citation type="journal article" date="2019" name="Sci. Rep.">
        <title>Orb-weaving spider Araneus ventricosus genome elucidates the spidroin gene catalogue.</title>
        <authorList>
            <person name="Kono N."/>
            <person name="Nakamura H."/>
            <person name="Ohtoshi R."/>
            <person name="Moran D.A.P."/>
            <person name="Shinohara A."/>
            <person name="Yoshida Y."/>
            <person name="Fujiwara M."/>
            <person name="Mori M."/>
            <person name="Tomita M."/>
            <person name="Arakawa K."/>
        </authorList>
    </citation>
    <scope>NUCLEOTIDE SEQUENCE [LARGE SCALE GENOMIC DNA]</scope>
</reference>
<dbReference type="AlphaFoldDB" id="A0A4Y2BQN3"/>
<dbReference type="EMBL" id="BGPR01000096">
    <property type="protein sequence ID" value="GBL93755.1"/>
    <property type="molecule type" value="Genomic_DNA"/>
</dbReference>
<comment type="caution">
    <text evidence="1">The sequence shown here is derived from an EMBL/GenBank/DDBJ whole genome shotgun (WGS) entry which is preliminary data.</text>
</comment>
<keyword evidence="2" id="KW-1185">Reference proteome</keyword>
<gene>
    <name evidence="1" type="ORF">AVEN_166792_1</name>
</gene>